<feature type="chain" id="PRO_5035391308" description="Glycosyl transferase CAP10 domain-containing protein" evidence="3">
    <location>
        <begin position="20"/>
        <end position="426"/>
    </location>
</feature>
<accession>A0A8J4FKY8</accession>
<reference evidence="5" key="1">
    <citation type="journal article" date="2021" name="Proc. Natl. Acad. Sci. U.S.A.">
        <title>Three genomes in the algal genus Volvox reveal the fate of a haploid sex-determining region after a transition to homothallism.</title>
        <authorList>
            <person name="Yamamoto K."/>
            <person name="Hamaji T."/>
            <person name="Kawai-Toyooka H."/>
            <person name="Matsuzaki R."/>
            <person name="Takahashi F."/>
            <person name="Nishimura Y."/>
            <person name="Kawachi M."/>
            <person name="Noguchi H."/>
            <person name="Minakuchi Y."/>
            <person name="Umen J.G."/>
            <person name="Toyoda A."/>
            <person name="Nozaki H."/>
        </authorList>
    </citation>
    <scope>NUCLEOTIDE SEQUENCE</scope>
    <source>
        <strain evidence="6">NIES-3785</strain>
        <strain evidence="5">NIES-3786</strain>
    </source>
</reference>
<comment type="similarity">
    <text evidence="1">Belongs to the glycosyltransferase 90 family.</text>
</comment>
<dbReference type="EMBL" id="BNCQ01000048">
    <property type="protein sequence ID" value="GIM13397.1"/>
    <property type="molecule type" value="Genomic_DNA"/>
</dbReference>
<dbReference type="SMART" id="SM00672">
    <property type="entry name" value="CAP10"/>
    <property type="match status" value="1"/>
</dbReference>
<name>A0A8J4FKY8_9CHLO</name>
<evidence type="ECO:0000256" key="2">
    <source>
        <dbReference type="ARBA" id="ARBA00022679"/>
    </source>
</evidence>
<dbReference type="OrthoDB" id="202415at2759"/>
<feature type="signal peptide" evidence="3">
    <location>
        <begin position="1"/>
        <end position="19"/>
    </location>
</feature>
<dbReference type="EMBL" id="BNCP01000015">
    <property type="protein sequence ID" value="GIL79363.1"/>
    <property type="molecule type" value="Genomic_DNA"/>
</dbReference>
<sequence length="426" mass="49328">MVQGKLMVVVLLLVTTSRALAILHTELFNSSTINDPLVTIRHECPGMRRATTETDLEPLLRDNLEADLRPWRQLGRALTRMDLLNFLAEINTRWLEYRRNFLAIVVIRNNVMRWWAYPNARGWCTRRVKFIAEQFHSFIASAGLRFPDVVYVMNGYDKPLCERRNCSAPLFTFDKRWNASAYAAGLPGSAHDDILHPVMNHPFEQLVDYPWERKIERGFMRVGIYGAMAYNCSRVLINKVAQTAGGREVLDVGIYQNRHWRVKVKTVSPVPMELHARWKYLINTDGQSASWRLAKLLAINSAILKYRSDAIEYYYRSLREGDNYINFDHTDVVEIIKGLKGRDAELQAMAVRNQMFAFRYLSQLSRAVYAKVSFERYRALFSDMDEFLRDIPEDFSMPWFLQYRAKLLAASDGGEGIDGGMRTANL</sequence>
<feature type="domain" description="Glycosyl transferase CAP10" evidence="4">
    <location>
        <begin position="145"/>
        <end position="376"/>
    </location>
</feature>
<dbReference type="GO" id="GO:0016740">
    <property type="term" value="F:transferase activity"/>
    <property type="evidence" value="ECO:0007669"/>
    <property type="project" value="UniProtKB-KW"/>
</dbReference>
<dbReference type="PANTHER" id="PTHR12203:SF35">
    <property type="entry name" value="PROTEIN O-GLUCOSYLTRANSFERASE 1"/>
    <property type="match status" value="1"/>
</dbReference>
<keyword evidence="2" id="KW-0808">Transferase</keyword>
<dbReference type="InterPro" id="IPR006598">
    <property type="entry name" value="CAP10"/>
</dbReference>
<evidence type="ECO:0000313" key="6">
    <source>
        <dbReference type="EMBL" id="GIM13397.1"/>
    </source>
</evidence>
<proteinExistence type="inferred from homology"/>
<evidence type="ECO:0000259" key="4">
    <source>
        <dbReference type="SMART" id="SM00672"/>
    </source>
</evidence>
<dbReference type="AlphaFoldDB" id="A0A8J4FKY8"/>
<keyword evidence="7" id="KW-1185">Reference proteome</keyword>
<gene>
    <name evidence="5" type="ORF">Vretifemale_8735</name>
    <name evidence="6" type="ORF">Vretimale_16542</name>
</gene>
<dbReference type="InterPro" id="IPR051091">
    <property type="entry name" value="O-Glucosyltr/Glycosyltrsf_90"/>
</dbReference>
<evidence type="ECO:0000313" key="5">
    <source>
        <dbReference type="EMBL" id="GIL79363.1"/>
    </source>
</evidence>
<protein>
    <recommendedName>
        <fullName evidence="4">Glycosyl transferase CAP10 domain-containing protein</fullName>
    </recommendedName>
</protein>
<comment type="caution">
    <text evidence="5">The sequence shown here is derived from an EMBL/GenBank/DDBJ whole genome shotgun (WGS) entry which is preliminary data.</text>
</comment>
<evidence type="ECO:0000256" key="1">
    <source>
        <dbReference type="ARBA" id="ARBA00010118"/>
    </source>
</evidence>
<evidence type="ECO:0000313" key="7">
    <source>
        <dbReference type="Proteomes" id="UP000747110"/>
    </source>
</evidence>
<dbReference type="Proteomes" id="UP000747110">
    <property type="component" value="Unassembled WGS sequence"/>
</dbReference>
<dbReference type="Pfam" id="PF05686">
    <property type="entry name" value="Glyco_transf_90"/>
    <property type="match status" value="1"/>
</dbReference>
<keyword evidence="3" id="KW-0732">Signal</keyword>
<organism evidence="5 7">
    <name type="scientific">Volvox reticuliferus</name>
    <dbReference type="NCBI Taxonomy" id="1737510"/>
    <lineage>
        <taxon>Eukaryota</taxon>
        <taxon>Viridiplantae</taxon>
        <taxon>Chlorophyta</taxon>
        <taxon>core chlorophytes</taxon>
        <taxon>Chlorophyceae</taxon>
        <taxon>CS clade</taxon>
        <taxon>Chlamydomonadales</taxon>
        <taxon>Volvocaceae</taxon>
        <taxon>Volvox</taxon>
    </lineage>
</organism>
<dbReference type="Proteomes" id="UP000722791">
    <property type="component" value="Unassembled WGS sequence"/>
</dbReference>
<evidence type="ECO:0000256" key="3">
    <source>
        <dbReference type="SAM" id="SignalP"/>
    </source>
</evidence>
<dbReference type="PANTHER" id="PTHR12203">
    <property type="entry name" value="KDEL LYS-ASP-GLU-LEU CONTAINING - RELATED"/>
    <property type="match status" value="1"/>
</dbReference>